<dbReference type="InterPro" id="IPR046335">
    <property type="entry name" value="LacI/GalR-like_sensor"/>
</dbReference>
<reference evidence="6 7" key="1">
    <citation type="submission" date="2017-06" db="EMBL/GenBank/DDBJ databases">
        <authorList>
            <person name="Kim H.J."/>
            <person name="Triplett B.A."/>
        </authorList>
    </citation>
    <scope>NUCLEOTIDE SEQUENCE [LARGE SCALE GENOMIC DNA]</scope>
    <source>
        <strain evidence="6 7">DSM 29339</strain>
    </source>
</reference>
<dbReference type="CDD" id="cd01392">
    <property type="entry name" value="HTH_LacI"/>
    <property type="match status" value="1"/>
</dbReference>
<organism evidence="6 7">
    <name type="scientific">Tropicimonas sediminicola</name>
    <dbReference type="NCBI Taxonomy" id="1031541"/>
    <lineage>
        <taxon>Bacteria</taxon>
        <taxon>Pseudomonadati</taxon>
        <taxon>Pseudomonadota</taxon>
        <taxon>Alphaproteobacteria</taxon>
        <taxon>Rhodobacterales</taxon>
        <taxon>Roseobacteraceae</taxon>
        <taxon>Tropicimonas</taxon>
    </lineage>
</organism>
<dbReference type="SUPFAM" id="SSF47413">
    <property type="entry name" value="lambda repressor-like DNA-binding domains"/>
    <property type="match status" value="1"/>
</dbReference>
<evidence type="ECO:0000256" key="1">
    <source>
        <dbReference type="ARBA" id="ARBA00022491"/>
    </source>
</evidence>
<evidence type="ECO:0000256" key="4">
    <source>
        <dbReference type="ARBA" id="ARBA00023163"/>
    </source>
</evidence>
<proteinExistence type="predicted"/>
<dbReference type="AlphaFoldDB" id="A0A239J8V7"/>
<evidence type="ECO:0000256" key="3">
    <source>
        <dbReference type="ARBA" id="ARBA00023125"/>
    </source>
</evidence>
<dbReference type="PROSITE" id="PS50932">
    <property type="entry name" value="HTH_LACI_2"/>
    <property type="match status" value="1"/>
</dbReference>
<dbReference type="GO" id="GO:0000976">
    <property type="term" value="F:transcription cis-regulatory region binding"/>
    <property type="evidence" value="ECO:0007669"/>
    <property type="project" value="TreeGrafter"/>
</dbReference>
<dbReference type="InterPro" id="IPR000843">
    <property type="entry name" value="HTH_LacI"/>
</dbReference>
<keyword evidence="7" id="KW-1185">Reference proteome</keyword>
<gene>
    <name evidence="6" type="ORF">SAMN05421757_105147</name>
</gene>
<dbReference type="SMART" id="SM00354">
    <property type="entry name" value="HTH_LACI"/>
    <property type="match status" value="1"/>
</dbReference>
<keyword evidence="2" id="KW-0805">Transcription regulation</keyword>
<dbReference type="Pfam" id="PF00356">
    <property type="entry name" value="LacI"/>
    <property type="match status" value="1"/>
</dbReference>
<dbReference type="PANTHER" id="PTHR30146">
    <property type="entry name" value="LACI-RELATED TRANSCRIPTIONAL REPRESSOR"/>
    <property type="match status" value="1"/>
</dbReference>
<evidence type="ECO:0000256" key="2">
    <source>
        <dbReference type="ARBA" id="ARBA00023015"/>
    </source>
</evidence>
<dbReference type="GO" id="GO:0003700">
    <property type="term" value="F:DNA-binding transcription factor activity"/>
    <property type="evidence" value="ECO:0007669"/>
    <property type="project" value="TreeGrafter"/>
</dbReference>
<dbReference type="OrthoDB" id="8433438at2"/>
<protein>
    <submittedName>
        <fullName evidence="6">Transcriptional regulator, LacI family</fullName>
    </submittedName>
</protein>
<dbReference type="SUPFAM" id="SSF53822">
    <property type="entry name" value="Periplasmic binding protein-like I"/>
    <property type="match status" value="1"/>
</dbReference>
<evidence type="ECO:0000313" key="7">
    <source>
        <dbReference type="Proteomes" id="UP000198426"/>
    </source>
</evidence>
<evidence type="ECO:0000313" key="6">
    <source>
        <dbReference type="EMBL" id="SNT01938.1"/>
    </source>
</evidence>
<dbReference type="PANTHER" id="PTHR30146:SF95">
    <property type="entry name" value="RIBOSE OPERON REPRESSOR"/>
    <property type="match status" value="1"/>
</dbReference>
<name>A0A239J8V7_9RHOB</name>
<dbReference type="Pfam" id="PF13377">
    <property type="entry name" value="Peripla_BP_3"/>
    <property type="match status" value="1"/>
</dbReference>
<keyword evidence="3" id="KW-0238">DNA-binding</keyword>
<keyword evidence="4" id="KW-0804">Transcription</keyword>
<keyword evidence="1" id="KW-0678">Repressor</keyword>
<dbReference type="InterPro" id="IPR028082">
    <property type="entry name" value="Peripla_BP_I"/>
</dbReference>
<sequence>MILINQKKSEAPMAEGRVTADDVAQRAGVSRATVSRAFSRGHTVQEQTRERILKAAQELGYQPNALAQALTSRRSQIVGILMGQLKNPIHAVLHQSISMSLQQNNFIPISGQLGADEDLAKLIATFRQYQVGVVILTSMNISPGLVQEFQAAGLQVLLLNRIDDDAVAASVCADLTQGGNLAARLLVERGCSRIAVAKGAPGHWTSAARLAGHLAGLERMGQAPAKVFDGGYTYQDGARVADTLLSEASDMPDGFLCPNDLFAIGLMDRLRAASGLRFPEDMKVVGFDDIPMAEWESNQLTTIRLPVHAMAKRAAEVITRMVVEGEKVEEKIWIPCRLIERGSA</sequence>
<accession>A0A239J8V7</accession>
<dbReference type="InterPro" id="IPR010982">
    <property type="entry name" value="Lambda_DNA-bd_dom_sf"/>
</dbReference>
<dbReference type="CDD" id="cd06278">
    <property type="entry name" value="PBP1_LacI-like"/>
    <property type="match status" value="1"/>
</dbReference>
<dbReference type="Gene3D" id="1.10.260.40">
    <property type="entry name" value="lambda repressor-like DNA-binding domains"/>
    <property type="match status" value="1"/>
</dbReference>
<dbReference type="Proteomes" id="UP000198426">
    <property type="component" value="Unassembled WGS sequence"/>
</dbReference>
<feature type="domain" description="HTH lacI-type" evidence="5">
    <location>
        <begin position="18"/>
        <end position="72"/>
    </location>
</feature>
<dbReference type="EMBL" id="FZOY01000005">
    <property type="protein sequence ID" value="SNT01938.1"/>
    <property type="molecule type" value="Genomic_DNA"/>
</dbReference>
<dbReference type="Gene3D" id="3.40.50.2300">
    <property type="match status" value="2"/>
</dbReference>
<evidence type="ECO:0000259" key="5">
    <source>
        <dbReference type="PROSITE" id="PS50932"/>
    </source>
</evidence>